<feature type="compositionally biased region" description="Low complexity" evidence="1">
    <location>
        <begin position="365"/>
        <end position="375"/>
    </location>
</feature>
<dbReference type="EMBL" id="LSBJ02000002">
    <property type="protein sequence ID" value="OAQ71012.1"/>
    <property type="molecule type" value="Genomic_DNA"/>
</dbReference>
<proteinExistence type="predicted"/>
<feature type="region of interest" description="Disordered" evidence="1">
    <location>
        <begin position="144"/>
        <end position="169"/>
    </location>
</feature>
<feature type="compositionally biased region" description="Acidic residues" evidence="1">
    <location>
        <begin position="1041"/>
        <end position="1050"/>
    </location>
</feature>
<comment type="caution">
    <text evidence="2">The sequence shown here is derived from an EMBL/GenBank/DDBJ whole genome shotgun (WGS) entry which is preliminary data.</text>
</comment>
<feature type="compositionally biased region" description="Polar residues" evidence="1">
    <location>
        <begin position="13"/>
        <end position="23"/>
    </location>
</feature>
<feature type="region of interest" description="Disordered" evidence="1">
    <location>
        <begin position="1025"/>
        <end position="1054"/>
    </location>
</feature>
<dbReference type="GeneID" id="28855228"/>
<feature type="compositionally biased region" description="Low complexity" evidence="1">
    <location>
        <begin position="54"/>
        <end position="71"/>
    </location>
</feature>
<name>A0A179FZH4_METCM</name>
<feature type="region of interest" description="Disordered" evidence="1">
    <location>
        <begin position="788"/>
        <end position="881"/>
    </location>
</feature>
<keyword evidence="3" id="KW-1185">Reference proteome</keyword>
<evidence type="ECO:0000313" key="2">
    <source>
        <dbReference type="EMBL" id="OAQ71012.1"/>
    </source>
</evidence>
<organism evidence="2 3">
    <name type="scientific">Pochonia chlamydosporia 170</name>
    <dbReference type="NCBI Taxonomy" id="1380566"/>
    <lineage>
        <taxon>Eukaryota</taxon>
        <taxon>Fungi</taxon>
        <taxon>Dikarya</taxon>
        <taxon>Ascomycota</taxon>
        <taxon>Pezizomycotina</taxon>
        <taxon>Sordariomycetes</taxon>
        <taxon>Hypocreomycetidae</taxon>
        <taxon>Hypocreales</taxon>
        <taxon>Clavicipitaceae</taxon>
        <taxon>Pochonia</taxon>
    </lineage>
</organism>
<sequence>MTAADSVTPGLAANNNNDDTPFQISPPATTSPSSPPARPVANRVATPLSLFLDGSGSNKTNTTSKSTKTTTIGGGVGFGAGTGMLPSGHGNHRDMDDNIDLDPFASMSPAKTPDQAVVSPPPVHTDGVAAIVDSVPCADQEQLQKHPDPSITSVVNSGSGSGSGSACPRPPLLGSCSSIHSPSARTKPHLIQAPAAADAQLPVSQMTKPTSSPDHDSVLSSPVELVDARPLRTASVRADTRIVHPKPIAHPPAISHVVPDKLIRSGSAASNIAQLEATAERLSMTSSIDDAIRDLHGELKRSDSRRSAKLALATMASVDENTTSPASQLARHLSSASSIVSTNIAARHGGYSPAGFVMSPNTSLTSRLRSGSTNSAGRPDISHDTILSRHGPGKSSVRSVRSTKMSLAEISESEPISLDQKAFDEADAAPPIEEQNAESLQLPEEPAVEIPSTDAFHQMLEGSLGPPPDRQYAPILTPPVPVETEEYHQHEHRPASVHSSNTSEQARDAFIDFDGVHWEPQNDEDLYEPPELEPDLPTPRPAPVSMARPTSYIDPSTGQKMLYYPARVPAMLNLPPKLSSKPKAAARNQRRSQVLSAMMDVNVNAEEMSAAQRKRQSTFSDLKGMSAAQDAPVRDSWLPDPIANHRDSFAALSSFGPIDGTESNPAQQEEDQLPTPPLEQMPEQDAAPAVLRRPERLSKALKDNRKSKASMLDNLPPQLRASAFFDLPSVAPDVEIKDGSAMATLDSILDASASAPVSAFTDHVYAGKLGSEVYGKAKANKSRQSVATLNGLAPEPQPKKRSSVLWLGKRKTSYNSDEQKRPHSSADVTSPEENGFLDGRLTPGSVDSADKVIRVDADDKSERDAEEEPVEDEQPEDAYLGPPTTLLAELQLRKQQQKERVRNMGKGLPNGMYATLLDMDTVAEAQRKNRQNKRVNLAWEDPEAHVDQNGSDDEDVPLAILAAMQRGAKNLADLDRPMGLMERREQEDNEPLSHRRARLQGLDAPPPPLHQRHSVMSLSAAQALEVPSPNPEIEVIPSPDPEVEEIEEETLGDRRRRLAAKDGELPKARPVSVAFSAELLSQFGDVEETKDETKAKKSDKKGTPAPGASGEEETLGQRRRRLQAEREAREREISYGNLVGNQPVQEPRRRLSLANVLTAHPMNESERRAQEEKLRTDEQRRAAQDRESKMAAMRMQMPTTLPQSGLERSGGFLGGAFNDGTGGYGPRATLSSPAVNTQGLPAAKRSSVMTSYGPGYGAPMNQPAYGAMNGYGNGYGGMNAMGAYNGMSSMSLYGDRTATQMYGGGGMMPMPVSKGSMDRVEQWRYGVRP</sequence>
<feature type="compositionally biased region" description="Acidic residues" evidence="1">
    <location>
        <begin position="864"/>
        <end position="876"/>
    </location>
</feature>
<dbReference type="RefSeq" id="XP_018147549.1">
    <property type="nucleotide sequence ID" value="XM_018291234.1"/>
</dbReference>
<feature type="compositionally biased region" description="Basic and acidic residues" evidence="1">
    <location>
        <begin position="1091"/>
        <end position="1102"/>
    </location>
</feature>
<evidence type="ECO:0000313" key="3">
    <source>
        <dbReference type="Proteomes" id="UP000078397"/>
    </source>
</evidence>
<feature type="compositionally biased region" description="Basic and acidic residues" evidence="1">
    <location>
        <begin position="848"/>
        <end position="863"/>
    </location>
</feature>
<feature type="region of interest" description="Disordered" evidence="1">
    <location>
        <begin position="1"/>
        <end position="78"/>
    </location>
</feature>
<accession>A0A179FZH4</accession>
<feature type="region of interest" description="Disordered" evidence="1">
    <location>
        <begin position="1086"/>
        <end position="1189"/>
    </location>
</feature>
<feature type="region of interest" description="Disordered" evidence="1">
    <location>
        <begin position="653"/>
        <end position="694"/>
    </location>
</feature>
<dbReference type="OrthoDB" id="5288142at2759"/>
<feature type="compositionally biased region" description="Acidic residues" evidence="1">
    <location>
        <begin position="521"/>
        <end position="534"/>
    </location>
</feature>
<feature type="region of interest" description="Disordered" evidence="1">
    <location>
        <begin position="365"/>
        <end position="398"/>
    </location>
</feature>
<feature type="compositionally biased region" description="Basic and acidic residues" evidence="1">
    <location>
        <begin position="1163"/>
        <end position="1189"/>
    </location>
</feature>
<reference evidence="2 3" key="1">
    <citation type="journal article" date="2016" name="PLoS Pathog.">
        <title>Biosynthesis of antibiotic leucinostatins in bio-control fungus Purpureocillium lilacinum and their inhibition on phytophthora revealed by genome mining.</title>
        <authorList>
            <person name="Wang G."/>
            <person name="Liu Z."/>
            <person name="Lin R."/>
            <person name="Li E."/>
            <person name="Mao Z."/>
            <person name="Ling J."/>
            <person name="Yang Y."/>
            <person name="Yin W.B."/>
            <person name="Xie B."/>
        </authorList>
    </citation>
    <scope>NUCLEOTIDE SEQUENCE [LARGE SCALE GENOMIC DNA]</scope>
    <source>
        <strain evidence="2">170</strain>
    </source>
</reference>
<dbReference type="KEGG" id="pchm:VFPPC_13457"/>
<feature type="region of interest" description="Disordered" evidence="1">
    <location>
        <begin position="519"/>
        <end position="552"/>
    </location>
</feature>
<feature type="region of interest" description="Disordered" evidence="1">
    <location>
        <begin position="607"/>
        <end position="640"/>
    </location>
</feature>
<gene>
    <name evidence="2" type="ORF">VFPPC_13457</name>
</gene>
<evidence type="ECO:0000256" key="1">
    <source>
        <dbReference type="SAM" id="MobiDB-lite"/>
    </source>
</evidence>
<protein>
    <submittedName>
        <fullName evidence="2">Uncharacterized protein</fullName>
    </submittedName>
</protein>
<dbReference type="STRING" id="1380566.A0A179FZH4"/>
<dbReference type="Proteomes" id="UP000078397">
    <property type="component" value="Unassembled WGS sequence"/>
</dbReference>
<feature type="compositionally biased region" description="Basic and acidic residues" evidence="1">
    <location>
        <begin position="1122"/>
        <end position="1133"/>
    </location>
</feature>